<evidence type="ECO:0000313" key="7">
    <source>
        <dbReference type="Proteomes" id="UP000218767"/>
    </source>
</evidence>
<dbReference type="AlphaFoldDB" id="A0A2A4XFL7"/>
<proteinExistence type="inferred from homology"/>
<keyword evidence="1 4" id="KW-0732">Signal</keyword>
<dbReference type="InterPro" id="IPR011047">
    <property type="entry name" value="Quinoprotein_ADH-like_sf"/>
</dbReference>
<dbReference type="InterPro" id="IPR015943">
    <property type="entry name" value="WD40/YVTN_repeat-like_dom_sf"/>
</dbReference>
<evidence type="ECO:0000256" key="1">
    <source>
        <dbReference type="ARBA" id="ARBA00022729"/>
    </source>
</evidence>
<dbReference type="Gene3D" id="2.130.10.10">
    <property type="entry name" value="YVTN repeat-like/Quinoprotein amine dehydrogenase"/>
    <property type="match status" value="1"/>
</dbReference>
<gene>
    <name evidence="4 6" type="primary">bamB</name>
    <name evidence="6" type="ORF">COB20_01845</name>
</gene>
<comment type="subcellular location">
    <subcellularLocation>
        <location evidence="4">Cell outer membrane</location>
    </subcellularLocation>
</comment>
<evidence type="ECO:0000313" key="6">
    <source>
        <dbReference type="EMBL" id="PCI81413.1"/>
    </source>
</evidence>
<dbReference type="InterPro" id="IPR002372">
    <property type="entry name" value="PQQ_rpt_dom"/>
</dbReference>
<evidence type="ECO:0000256" key="4">
    <source>
        <dbReference type="HAMAP-Rule" id="MF_00923"/>
    </source>
</evidence>
<evidence type="ECO:0000259" key="5">
    <source>
        <dbReference type="Pfam" id="PF13360"/>
    </source>
</evidence>
<name>A0A2A4XFL7_9GAMM</name>
<dbReference type="Proteomes" id="UP000218767">
    <property type="component" value="Unassembled WGS sequence"/>
</dbReference>
<dbReference type="PANTHER" id="PTHR34512:SF30">
    <property type="entry name" value="OUTER MEMBRANE PROTEIN ASSEMBLY FACTOR BAMB"/>
    <property type="match status" value="1"/>
</dbReference>
<reference evidence="7" key="1">
    <citation type="submission" date="2017-08" db="EMBL/GenBank/DDBJ databases">
        <title>A dynamic microbial community with high functional redundancy inhabits the cold, oxic subseafloor aquifer.</title>
        <authorList>
            <person name="Tully B.J."/>
            <person name="Wheat C.G."/>
            <person name="Glazer B.T."/>
            <person name="Huber J.A."/>
        </authorList>
    </citation>
    <scope>NUCLEOTIDE SEQUENCE [LARGE SCALE GENOMIC DNA]</scope>
</reference>
<dbReference type="PANTHER" id="PTHR34512">
    <property type="entry name" value="CELL SURFACE PROTEIN"/>
    <property type="match status" value="1"/>
</dbReference>
<dbReference type="SUPFAM" id="SSF50998">
    <property type="entry name" value="Quinoprotein alcohol dehydrogenase-like"/>
    <property type="match status" value="1"/>
</dbReference>
<dbReference type="GO" id="GO:0051205">
    <property type="term" value="P:protein insertion into membrane"/>
    <property type="evidence" value="ECO:0007669"/>
    <property type="project" value="UniProtKB-UniRule"/>
</dbReference>
<dbReference type="NCBIfam" id="TIGR03300">
    <property type="entry name" value="assembly_YfgL"/>
    <property type="match status" value="1"/>
</dbReference>
<feature type="chain" id="PRO_5013413937" description="Outer membrane protein assembly factor BamB" evidence="4">
    <location>
        <begin position="38"/>
        <end position="409"/>
    </location>
</feature>
<dbReference type="InterPro" id="IPR018391">
    <property type="entry name" value="PQQ_b-propeller_rpt"/>
</dbReference>
<comment type="function">
    <text evidence="4">Part of the outer membrane protein assembly complex, which is involved in assembly and insertion of beta-barrel proteins into the outer membrane.</text>
</comment>
<dbReference type="GO" id="GO:0009279">
    <property type="term" value="C:cell outer membrane"/>
    <property type="evidence" value="ECO:0007669"/>
    <property type="project" value="UniProtKB-SubCell"/>
</dbReference>
<dbReference type="HAMAP" id="MF_00923">
    <property type="entry name" value="OM_assembly_BamB"/>
    <property type="match status" value="1"/>
</dbReference>
<comment type="caution">
    <text evidence="6">The sequence shown here is derived from an EMBL/GenBank/DDBJ whole genome shotgun (WGS) entry which is preliminary data.</text>
</comment>
<evidence type="ECO:0000256" key="3">
    <source>
        <dbReference type="ARBA" id="ARBA00023237"/>
    </source>
</evidence>
<evidence type="ECO:0000256" key="2">
    <source>
        <dbReference type="ARBA" id="ARBA00023136"/>
    </source>
</evidence>
<sequence length="409" mass="43705" precursor="true">MSSKMSPSSTVSIQNFVTSGVRLLALLALASALTACAGFSAASLNPMTWFSDDEVNPPTPLVDIPVEATLRRQWSVNIGNGQGDNYTEITPSIDGGVIYAGSENGTVAAIEISTGNTLWRTRVEGVITGGVGSGEGLVMIATESAELVVLNQADGTVKWRHAVSSEVLSAPQTNGDVVVAQTVDDKLVALDVDDGEQRWIYETTQPALTLRGSSKPVITADAVIAGFSNGTLVAVSAEDGVYLWEERVAVPEGEYDIDRVIDVDGDLLLDGGRILAASYQGNLMAFEVTTGRIVWGMEASSYHGMERGFGNIYYCDDKSQVFAIRDNSEDIVWDNSDLLNRQITAPTAVGNYIAVADSDGYVHLLSQIDGRIVGRIQHDNDGVRANLLADNGRLYVFGNSGRLTAYQLQ</sequence>
<keyword evidence="2 4" id="KW-0472">Membrane</keyword>
<dbReference type="EMBL" id="NVUL01000005">
    <property type="protein sequence ID" value="PCI81413.1"/>
    <property type="molecule type" value="Genomic_DNA"/>
</dbReference>
<dbReference type="SMART" id="SM00564">
    <property type="entry name" value="PQQ"/>
    <property type="match status" value="6"/>
</dbReference>
<keyword evidence="3 4" id="KW-0998">Cell outer membrane</keyword>
<dbReference type="Pfam" id="PF13360">
    <property type="entry name" value="PQQ_2"/>
    <property type="match status" value="1"/>
</dbReference>
<protein>
    <recommendedName>
        <fullName evidence="4">Outer membrane protein assembly factor BamB</fullName>
    </recommendedName>
</protein>
<comment type="subunit">
    <text evidence="4">Part of the Bam complex.</text>
</comment>
<dbReference type="GO" id="GO:0043165">
    <property type="term" value="P:Gram-negative-bacterium-type cell outer membrane assembly"/>
    <property type="evidence" value="ECO:0007669"/>
    <property type="project" value="UniProtKB-UniRule"/>
</dbReference>
<feature type="domain" description="Pyrrolo-quinoline quinone repeat" evidence="5">
    <location>
        <begin position="104"/>
        <end position="334"/>
    </location>
</feature>
<organism evidence="6 7">
    <name type="scientific">SAR86 cluster bacterium</name>
    <dbReference type="NCBI Taxonomy" id="2030880"/>
    <lineage>
        <taxon>Bacteria</taxon>
        <taxon>Pseudomonadati</taxon>
        <taxon>Pseudomonadota</taxon>
        <taxon>Gammaproteobacteria</taxon>
        <taxon>SAR86 cluster</taxon>
    </lineage>
</organism>
<feature type="signal peptide" evidence="4">
    <location>
        <begin position="1"/>
        <end position="37"/>
    </location>
</feature>
<accession>A0A2A4XFL7</accession>
<dbReference type="InterPro" id="IPR017687">
    <property type="entry name" value="BamB"/>
</dbReference>
<comment type="similarity">
    <text evidence="4">Belongs to the BamB family.</text>
</comment>